<sequence length="597" mass="63957">MALRRIVLQNFVVVQQLELELRTGFTVLSGETGAGKSILVDALQLALGARADASWVREGALRADIVAEFDPPAGWHDWLEQHGFDAGESLLLRRSVDAQGKSRAWINGTVATVAQLRELGEALVDIHGQHAWQSLMRPASVRQLLDAYAGADDTAVQQAWQQWRGAVAALAQAQANAEQLQRDRERLQWQIDEVAKLAPQPQEWEALNSRHTRLGNAQDLQSTASRVWELLDGQADEGPALPSLGQAMQLLAGHAHIEPRFDEWIQVLSSAIDQVQDVARSLQAYAEAEDWDAAELQALDARVGQWLTLARRYRQPPEQLPGLWQHWQDELAQIDASTDLQALQQAERQAHERYLRAAETLSALRQVAAPRLSAAITAAMQELGMAGGRFVADLQRLAEPAAHGLDEVQFLVAGHEGSTPRPLGKVASGGELSRISLAIAVTTSGLGDAGTLVFDEVDSGVGGAVAEIVGRLMRQLGEDRQVLAVTHLPQVAACANGHLLVEKKRQGGSVSSSVRPIAGTERAAEIARMLGGETLTPTTLAHAEEMLAAAGSGVGGGRRKRAASATTAPSISTAAIPTTATTQAAAAVPGPEPTRKR</sequence>
<feature type="coiled-coil region" evidence="10">
    <location>
        <begin position="170"/>
        <end position="197"/>
    </location>
</feature>
<evidence type="ECO:0000256" key="10">
    <source>
        <dbReference type="SAM" id="Coils"/>
    </source>
</evidence>
<dbReference type="GO" id="GO:0006281">
    <property type="term" value="P:DNA repair"/>
    <property type="evidence" value="ECO:0007669"/>
    <property type="project" value="UniProtKB-KW"/>
</dbReference>
<dbReference type="OrthoDB" id="9806954at2"/>
<dbReference type="SUPFAM" id="SSF52540">
    <property type="entry name" value="P-loop containing nucleoside triphosphate hydrolases"/>
    <property type="match status" value="1"/>
</dbReference>
<evidence type="ECO:0000256" key="1">
    <source>
        <dbReference type="ARBA" id="ARBA00003618"/>
    </source>
</evidence>
<dbReference type="RefSeq" id="WP_122226230.1">
    <property type="nucleotide sequence ID" value="NZ_RDQO01000001.1"/>
</dbReference>
<dbReference type="GO" id="GO:0043590">
    <property type="term" value="C:bacterial nucleoid"/>
    <property type="evidence" value="ECO:0007669"/>
    <property type="project" value="TreeGrafter"/>
</dbReference>
<dbReference type="InterPro" id="IPR004604">
    <property type="entry name" value="DNA_recomb/repair_RecN"/>
</dbReference>
<dbReference type="AlphaFoldDB" id="A0A3M6QYK3"/>
<feature type="compositionally biased region" description="Low complexity" evidence="11">
    <location>
        <begin position="563"/>
        <end position="587"/>
    </location>
</feature>
<dbReference type="InterPro" id="IPR027417">
    <property type="entry name" value="P-loop_NTPase"/>
</dbReference>
<dbReference type="Pfam" id="PF02463">
    <property type="entry name" value="SMC_N"/>
    <property type="match status" value="1"/>
</dbReference>
<dbReference type="PANTHER" id="PTHR11059:SF0">
    <property type="entry name" value="DNA REPAIR PROTEIN RECN"/>
    <property type="match status" value="1"/>
</dbReference>
<comment type="caution">
    <text evidence="13">The sequence shown here is derived from an EMBL/GenBank/DDBJ whole genome shotgun (WGS) entry which is preliminary data.</text>
</comment>
<evidence type="ECO:0000256" key="7">
    <source>
        <dbReference type="ARBA" id="ARBA00023204"/>
    </source>
</evidence>
<comment type="function">
    <text evidence="1 9">May be involved in recombinational repair of damaged DNA.</text>
</comment>
<dbReference type="InterPro" id="IPR003395">
    <property type="entry name" value="RecF/RecN/SMC_N"/>
</dbReference>
<evidence type="ECO:0000256" key="3">
    <source>
        <dbReference type="ARBA" id="ARBA00021315"/>
    </source>
</evidence>
<keyword evidence="14" id="KW-1185">Reference proteome</keyword>
<evidence type="ECO:0000256" key="11">
    <source>
        <dbReference type="SAM" id="MobiDB-lite"/>
    </source>
</evidence>
<dbReference type="GO" id="GO:0009432">
    <property type="term" value="P:SOS response"/>
    <property type="evidence" value="ECO:0007669"/>
    <property type="project" value="UniProtKB-ARBA"/>
</dbReference>
<keyword evidence="10" id="KW-0175">Coiled coil</keyword>
<evidence type="ECO:0000256" key="5">
    <source>
        <dbReference type="ARBA" id="ARBA00022763"/>
    </source>
</evidence>
<dbReference type="Gene3D" id="3.40.50.300">
    <property type="entry name" value="P-loop containing nucleotide triphosphate hydrolases"/>
    <property type="match status" value="2"/>
</dbReference>
<dbReference type="CDD" id="cd03241">
    <property type="entry name" value="ABC_RecN"/>
    <property type="match status" value="2"/>
</dbReference>
<evidence type="ECO:0000256" key="4">
    <source>
        <dbReference type="ARBA" id="ARBA00022741"/>
    </source>
</evidence>
<protein>
    <recommendedName>
        <fullName evidence="3 9">DNA repair protein RecN</fullName>
    </recommendedName>
    <alternativeName>
        <fullName evidence="8 9">Recombination protein N</fullName>
    </alternativeName>
</protein>
<evidence type="ECO:0000313" key="14">
    <source>
        <dbReference type="Proteomes" id="UP000278006"/>
    </source>
</evidence>
<organism evidence="13 14">
    <name type="scientific">Corticibacter populi</name>
    <dbReference type="NCBI Taxonomy" id="1550736"/>
    <lineage>
        <taxon>Bacteria</taxon>
        <taxon>Pseudomonadati</taxon>
        <taxon>Pseudomonadota</taxon>
        <taxon>Betaproteobacteria</taxon>
        <taxon>Burkholderiales</taxon>
        <taxon>Comamonadaceae</taxon>
        <taxon>Corticibacter</taxon>
    </lineage>
</organism>
<accession>A0A3M6QYK3</accession>
<dbReference type="NCBIfam" id="NF008121">
    <property type="entry name" value="PRK10869.1"/>
    <property type="match status" value="1"/>
</dbReference>
<dbReference type="Proteomes" id="UP000278006">
    <property type="component" value="Unassembled WGS sequence"/>
</dbReference>
<name>A0A3M6QYK3_9BURK</name>
<feature type="domain" description="RecF/RecN/SMC N-terminal" evidence="12">
    <location>
        <begin position="3"/>
        <end position="506"/>
    </location>
</feature>
<proteinExistence type="inferred from homology"/>
<dbReference type="PANTHER" id="PTHR11059">
    <property type="entry name" value="DNA REPAIR PROTEIN RECN"/>
    <property type="match status" value="1"/>
</dbReference>
<feature type="region of interest" description="Disordered" evidence="11">
    <location>
        <begin position="551"/>
        <end position="597"/>
    </location>
</feature>
<evidence type="ECO:0000256" key="8">
    <source>
        <dbReference type="ARBA" id="ARBA00033408"/>
    </source>
</evidence>
<gene>
    <name evidence="13" type="primary">recN</name>
    <name evidence="13" type="ORF">D8I35_02985</name>
</gene>
<dbReference type="PIRSF" id="PIRSF003128">
    <property type="entry name" value="RecN"/>
    <property type="match status" value="1"/>
</dbReference>
<evidence type="ECO:0000256" key="9">
    <source>
        <dbReference type="PIRNR" id="PIRNR003128"/>
    </source>
</evidence>
<evidence type="ECO:0000256" key="6">
    <source>
        <dbReference type="ARBA" id="ARBA00022840"/>
    </source>
</evidence>
<evidence type="ECO:0000256" key="2">
    <source>
        <dbReference type="ARBA" id="ARBA00009441"/>
    </source>
</evidence>
<evidence type="ECO:0000313" key="13">
    <source>
        <dbReference type="EMBL" id="RMX08106.1"/>
    </source>
</evidence>
<keyword evidence="5 9" id="KW-0227">DNA damage</keyword>
<dbReference type="EMBL" id="RDQO01000001">
    <property type="protein sequence ID" value="RMX08106.1"/>
    <property type="molecule type" value="Genomic_DNA"/>
</dbReference>
<dbReference type="FunFam" id="3.40.50.300:FF:000356">
    <property type="entry name" value="DNA repair protein RecN"/>
    <property type="match status" value="1"/>
</dbReference>
<evidence type="ECO:0000259" key="12">
    <source>
        <dbReference type="Pfam" id="PF02463"/>
    </source>
</evidence>
<keyword evidence="6" id="KW-0067">ATP-binding</keyword>
<dbReference type="NCBIfam" id="TIGR00634">
    <property type="entry name" value="recN"/>
    <property type="match status" value="1"/>
</dbReference>
<comment type="similarity">
    <text evidence="2 9">Belongs to the RecN family.</text>
</comment>
<reference evidence="13 14" key="1">
    <citation type="submission" date="2018-10" db="EMBL/GenBank/DDBJ databases">
        <title>Draft genome of Cortibacter populi DSM10536.</title>
        <authorList>
            <person name="Bernier A.-M."/>
            <person name="Bernard K."/>
        </authorList>
    </citation>
    <scope>NUCLEOTIDE SEQUENCE [LARGE SCALE GENOMIC DNA]</scope>
    <source>
        <strain evidence="13 14">DSM 105136</strain>
    </source>
</reference>
<keyword evidence="4" id="KW-0547">Nucleotide-binding</keyword>
<dbReference type="FunFam" id="3.40.50.300:FF:000319">
    <property type="entry name" value="DNA repair protein RecN"/>
    <property type="match status" value="1"/>
</dbReference>
<dbReference type="GO" id="GO:0005524">
    <property type="term" value="F:ATP binding"/>
    <property type="evidence" value="ECO:0007669"/>
    <property type="project" value="UniProtKB-KW"/>
</dbReference>
<dbReference type="GO" id="GO:0006310">
    <property type="term" value="P:DNA recombination"/>
    <property type="evidence" value="ECO:0007669"/>
    <property type="project" value="InterPro"/>
</dbReference>
<keyword evidence="7 9" id="KW-0234">DNA repair</keyword>